<dbReference type="KEGG" id="kcm:ABWK59_04500"/>
<feature type="region of interest" description="Disordered" evidence="1">
    <location>
        <begin position="63"/>
        <end position="82"/>
    </location>
</feature>
<feature type="domain" description="CYTH" evidence="2">
    <location>
        <begin position="5"/>
        <end position="209"/>
    </location>
</feature>
<sequence length="504" mass="55517">MTTAHEEIERKYEGSLSQPLAPDGLPRVTRVVPGGTEHLDAVYYDTVDLRLLRGGITLRRRSGGQDAGWHLKTPGAEDSRTETRLPLDVQDGRRPPEEMVRLTRGAARGRPLSPVAHLRTTRERTVLEGGDGRVLAELVRDEVIAHPLAPGTFEADGAAADAWVETEVELVDGPRELLDAVEHRLGELGLRRAADRSKLQRALGGRLDGLPAEAAAEPAEGSVGAALTAYLREQAAALRELDPAVRLDRPDSVHRMRVHIRRLRSALAAHRRVVDRSVTEPLSRELRWFGRVLGRARDAEVLGERLGTQAAALPAAGRPDEVGARIAEWFGGHYAYAHRAAVHVMENERYFALLDAVEELAARPPLTERAGRGKPEARKALKKQQRRAVRQLGAALDLPPGTDRDAALHRARKAAKRARYAAEALRPAKPGRAERLRKRMKRIQQPLGSHQDGVVAEPALLELAAEARRHGEDTFGHGLLYGRQRAHEEEQVEDAAKAWRKAKG</sequence>
<dbReference type="SUPFAM" id="SSF55154">
    <property type="entry name" value="CYTH-like phosphatases"/>
    <property type="match status" value="1"/>
</dbReference>
<dbReference type="Pfam" id="PF05235">
    <property type="entry name" value="CHAD"/>
    <property type="match status" value="1"/>
</dbReference>
<evidence type="ECO:0000256" key="1">
    <source>
        <dbReference type="SAM" id="MobiDB-lite"/>
    </source>
</evidence>
<dbReference type="SMART" id="SM01118">
    <property type="entry name" value="CYTH"/>
    <property type="match status" value="1"/>
</dbReference>
<dbReference type="Pfam" id="PF01928">
    <property type="entry name" value="CYTH"/>
    <property type="match status" value="1"/>
</dbReference>
<dbReference type="Gene3D" id="2.40.320.10">
    <property type="entry name" value="Hypothetical Protein Pfu-838710-001"/>
    <property type="match status" value="1"/>
</dbReference>
<organism evidence="4">
    <name type="scientific">Kitasatospora camelliae</name>
    <dbReference type="NCBI Taxonomy" id="3156397"/>
    <lineage>
        <taxon>Bacteria</taxon>
        <taxon>Bacillati</taxon>
        <taxon>Actinomycetota</taxon>
        <taxon>Actinomycetes</taxon>
        <taxon>Kitasatosporales</taxon>
        <taxon>Streptomycetaceae</taxon>
        <taxon>Kitasatospora</taxon>
    </lineage>
</organism>
<dbReference type="CDD" id="cd07374">
    <property type="entry name" value="CYTH-like_Pase"/>
    <property type="match status" value="1"/>
</dbReference>
<dbReference type="InterPro" id="IPR033469">
    <property type="entry name" value="CYTH-like_dom_sf"/>
</dbReference>
<dbReference type="InterPro" id="IPR007899">
    <property type="entry name" value="CHAD_dom"/>
</dbReference>
<gene>
    <name evidence="4" type="ORF">ABWK59_04500</name>
</gene>
<evidence type="ECO:0000259" key="3">
    <source>
        <dbReference type="PROSITE" id="PS51708"/>
    </source>
</evidence>
<dbReference type="SMART" id="SM00880">
    <property type="entry name" value="CHAD"/>
    <property type="match status" value="1"/>
</dbReference>
<feature type="domain" description="CHAD" evidence="3">
    <location>
        <begin position="220"/>
        <end position="504"/>
    </location>
</feature>
<feature type="compositionally biased region" description="Basic and acidic residues" evidence="1">
    <location>
        <begin position="485"/>
        <end position="497"/>
    </location>
</feature>
<dbReference type="PROSITE" id="PS51708">
    <property type="entry name" value="CHAD"/>
    <property type="match status" value="1"/>
</dbReference>
<dbReference type="InterPro" id="IPR023577">
    <property type="entry name" value="CYTH_domain"/>
</dbReference>
<accession>A0AAU8JR08</accession>
<dbReference type="PROSITE" id="PS51707">
    <property type="entry name" value="CYTH"/>
    <property type="match status" value="1"/>
</dbReference>
<feature type="region of interest" description="Disordered" evidence="1">
    <location>
        <begin position="482"/>
        <end position="504"/>
    </location>
</feature>
<dbReference type="AlphaFoldDB" id="A0AAU8JR08"/>
<proteinExistence type="predicted"/>
<reference evidence="4" key="1">
    <citation type="submission" date="2024-06" db="EMBL/GenBank/DDBJ databases">
        <title>The genome sequences of Kitasatospora sp. strain HUAS MG31.</title>
        <authorList>
            <person name="Mo P."/>
        </authorList>
    </citation>
    <scope>NUCLEOTIDE SEQUENCE</scope>
    <source>
        <strain evidence="4">HUAS MG31</strain>
    </source>
</reference>
<name>A0AAU8JR08_9ACTN</name>
<feature type="compositionally biased region" description="Basic and acidic residues" evidence="1">
    <location>
        <begin position="1"/>
        <end position="13"/>
    </location>
</feature>
<dbReference type="RefSeq" id="WP_354637988.1">
    <property type="nucleotide sequence ID" value="NZ_CP159872.1"/>
</dbReference>
<evidence type="ECO:0000259" key="2">
    <source>
        <dbReference type="PROSITE" id="PS51707"/>
    </source>
</evidence>
<protein>
    <submittedName>
        <fullName evidence="4">CYTH and CHAD domain-containing protein</fullName>
    </submittedName>
</protein>
<dbReference type="PANTHER" id="PTHR39339:SF1">
    <property type="entry name" value="CHAD DOMAIN-CONTAINING PROTEIN"/>
    <property type="match status" value="1"/>
</dbReference>
<dbReference type="EMBL" id="CP159872">
    <property type="protein sequence ID" value="XCM78245.1"/>
    <property type="molecule type" value="Genomic_DNA"/>
</dbReference>
<dbReference type="InterPro" id="IPR038186">
    <property type="entry name" value="CHAD_dom_sf"/>
</dbReference>
<dbReference type="PANTHER" id="PTHR39339">
    <property type="entry name" value="SLR1444 PROTEIN"/>
    <property type="match status" value="1"/>
</dbReference>
<dbReference type="Gene3D" id="1.40.20.10">
    <property type="entry name" value="CHAD domain"/>
    <property type="match status" value="1"/>
</dbReference>
<feature type="region of interest" description="Disordered" evidence="1">
    <location>
        <begin position="1"/>
        <end position="24"/>
    </location>
</feature>
<evidence type="ECO:0000313" key="4">
    <source>
        <dbReference type="EMBL" id="XCM78245.1"/>
    </source>
</evidence>